<dbReference type="PANTHER" id="PTHR36842:SF1">
    <property type="entry name" value="PROTEIN TOLB"/>
    <property type="match status" value="1"/>
</dbReference>
<dbReference type="Pfam" id="PF07676">
    <property type="entry name" value="PD40"/>
    <property type="match status" value="8"/>
</dbReference>
<dbReference type="InterPro" id="IPR011059">
    <property type="entry name" value="Metal-dep_hydrolase_composite"/>
</dbReference>
<dbReference type="InterPro" id="IPR032466">
    <property type="entry name" value="Metal_Hydrolase"/>
</dbReference>
<name>A0A0J7Y3X1_9SPHN</name>
<dbReference type="AlphaFoldDB" id="A0A0J7Y3X1"/>
<keyword evidence="4" id="KW-1185">Reference proteome</keyword>
<comment type="caution">
    <text evidence="3">The sequence shown here is derived from an EMBL/GenBank/DDBJ whole genome shotgun (WGS) entry which is preliminary data.</text>
</comment>
<dbReference type="STRING" id="1420583.V473_10500"/>
<dbReference type="GO" id="GO:0016810">
    <property type="term" value="F:hydrolase activity, acting on carbon-nitrogen (but not peptide) bonds"/>
    <property type="evidence" value="ECO:0007669"/>
    <property type="project" value="InterPro"/>
</dbReference>
<evidence type="ECO:0000256" key="1">
    <source>
        <dbReference type="ARBA" id="ARBA00009820"/>
    </source>
</evidence>
<dbReference type="Gene3D" id="3.40.50.10910">
    <property type="entry name" value="Amidohydrolase"/>
    <property type="match status" value="1"/>
</dbReference>
<dbReference type="InterPro" id="IPR011659">
    <property type="entry name" value="WD40"/>
</dbReference>
<dbReference type="RefSeq" id="WP_066603342.1">
    <property type="nucleotide sequence ID" value="NZ_KQ130434.1"/>
</dbReference>
<dbReference type="EMBL" id="JACT01000001">
    <property type="protein sequence ID" value="KMS58514.1"/>
    <property type="molecule type" value="Genomic_DNA"/>
</dbReference>
<dbReference type="Gene3D" id="2.120.10.30">
    <property type="entry name" value="TolB, C-terminal domain"/>
    <property type="match status" value="2"/>
</dbReference>
<dbReference type="InterPro" id="IPR011042">
    <property type="entry name" value="6-blade_b-propeller_TolB-like"/>
</dbReference>
<dbReference type="Pfam" id="PF01979">
    <property type="entry name" value="Amidohydro_1"/>
    <property type="match status" value="1"/>
</dbReference>
<evidence type="ECO:0000313" key="4">
    <source>
        <dbReference type="Proteomes" id="UP000052232"/>
    </source>
</evidence>
<dbReference type="SUPFAM" id="SSF82171">
    <property type="entry name" value="DPP6 N-terminal domain-like"/>
    <property type="match status" value="1"/>
</dbReference>
<dbReference type="Gene3D" id="3.30.110.90">
    <property type="entry name" value="Amidohydrolase"/>
    <property type="match status" value="1"/>
</dbReference>
<protein>
    <submittedName>
        <fullName evidence="3">Amidohydrolase</fullName>
    </submittedName>
</protein>
<dbReference type="SUPFAM" id="SSF51556">
    <property type="entry name" value="Metallo-dependent hydrolases"/>
    <property type="match status" value="1"/>
</dbReference>
<dbReference type="PROSITE" id="PS51318">
    <property type="entry name" value="TAT"/>
    <property type="match status" value="1"/>
</dbReference>
<accession>A0A0J7Y3X1</accession>
<gene>
    <name evidence="3" type="ORF">V473_10500</name>
</gene>
<keyword evidence="3" id="KW-0378">Hydrolase</keyword>
<dbReference type="InterPro" id="IPR006680">
    <property type="entry name" value="Amidohydro-rel"/>
</dbReference>
<sequence length="1051" mass="112346">MTKTAGLNRREAMAAGGIGLLAAGGAGSLAQSGAAQSPGAPAAGKETLVTVKDCTNVALALSPDGKRIAFDLLGILWSLPVGGGPLKRLSGDFDDLAQPDWSPDGSRIAFQSYRTGHFHIWSVAADGGDMRQHTDGLLDDREPRWSPDGKTIAFSSDRADGRYAIYLLDVASGQVTPLSKGTTNDSEPAWSPDGKRVAYVAGGTKLVAVDIASGAVTDLASVTPSADRFSPSAIMAPAFAPDGRIAYTRVQPGSMTLVMDGKDIVAGEDLYPFRPAFTRDGAILYGSDGKLRSLKRGKASVIPFETQVPVTTPSYRKKTRDFTSTAPKPVVGIAAPMLSADGRTIVFAALNDLYLMPVGGAPKRIVGDGFHKCDPAWSPDGKTIAYSSDRGGTLDLWLHDVATGKERQLTNIPDKAVAWGSWSQDGKMIAFLDQDGALHTVDVASGAVTKRFDALWEPGRPSFGPDGKTIAYAAFKPVTGRYREGASQILTVDLATGKGTYRPVFEGKSLGTRGHDGPIWSPDGKSMAFVFASTLWVVPVAPDGSFTAAPRQISTEVTDAPSWSGDGSKLLYLSNGKLRIVAATGGAAQTVPCRLSWANAKPSGRTVIRAGKVWDTLSTEYKTQVDVVLDGNVISAVTPRGASASDANAKIIDAPDLTLMPGLIDMHTHRQMAGYGYGDRMGRLWLAMGVTATRSPGCPAYHMVEDRESIQSGKRIAARHYATGEAIDGGRIFYNFMRPVTEKGQMALELERAQALDYDMVKTYVRLRHDTQKEVVDASHKMGMHLSSHYHYPALHSGMDCMEHTGATNRYGYSRTITSLGGGYHDVNDLFAAAKAGRTPTLFAATSLLGLDDGFTRDPRITTLYPQWEYDKLLARVKAMSGDGGKPMLASLERQVAQIKMTLAAGWHPFSGTDAPIDLTAISLHLNLRGMVKFGISPYEALMMTTRWSGEFLGEPVGRIERGMLADLILVEGDPLKDVAAVANVKQVIANGVVHTPEALMAPFVNAKPQAAASKMLPMLADAHQHYWWHDAEYVESSRAACCAGHAVAHA</sequence>
<dbReference type="Gene3D" id="2.120.10.60">
    <property type="entry name" value="Tricorn protease N-terminal domain"/>
    <property type="match status" value="1"/>
</dbReference>
<dbReference type="PATRIC" id="fig|1420583.3.peg.2109"/>
<reference evidence="3 4" key="1">
    <citation type="journal article" date="2015" name="G3 (Bethesda)">
        <title>Insights into Ongoing Evolution of the Hexachlorocyclohexane Catabolic Pathway from Comparative Genomics of Ten Sphingomonadaceae Strains.</title>
        <authorList>
            <person name="Pearce S.L."/>
            <person name="Oakeshott J.G."/>
            <person name="Pandey G."/>
        </authorList>
    </citation>
    <scope>NUCLEOTIDE SEQUENCE [LARGE SCALE GENOMIC DNA]</scope>
    <source>
        <strain evidence="3 4">LL01</strain>
    </source>
</reference>
<feature type="domain" description="Amidohydrolase-related" evidence="2">
    <location>
        <begin position="880"/>
        <end position="993"/>
    </location>
</feature>
<evidence type="ECO:0000259" key="2">
    <source>
        <dbReference type="Pfam" id="PF01979"/>
    </source>
</evidence>
<comment type="similarity">
    <text evidence="1">Belongs to the TolB family.</text>
</comment>
<dbReference type="Gene3D" id="2.30.40.10">
    <property type="entry name" value="Urease, subunit C, domain 1"/>
    <property type="match status" value="1"/>
</dbReference>
<proteinExistence type="inferred from homology"/>
<dbReference type="PANTHER" id="PTHR36842">
    <property type="entry name" value="PROTEIN TOLB HOMOLOG"/>
    <property type="match status" value="1"/>
</dbReference>
<dbReference type="Proteomes" id="UP000052232">
    <property type="component" value="Unassembled WGS sequence"/>
</dbReference>
<evidence type="ECO:0000313" key="3">
    <source>
        <dbReference type="EMBL" id="KMS58514.1"/>
    </source>
</evidence>
<organism evidence="3 4">
    <name type="scientific">Sphingobium cupriresistens LL01</name>
    <dbReference type="NCBI Taxonomy" id="1420583"/>
    <lineage>
        <taxon>Bacteria</taxon>
        <taxon>Pseudomonadati</taxon>
        <taxon>Pseudomonadota</taxon>
        <taxon>Alphaproteobacteria</taxon>
        <taxon>Sphingomonadales</taxon>
        <taxon>Sphingomonadaceae</taxon>
        <taxon>Sphingobium</taxon>
    </lineage>
</organism>
<dbReference type="InterPro" id="IPR006311">
    <property type="entry name" value="TAT_signal"/>
</dbReference>
<dbReference type="SUPFAM" id="SSF51338">
    <property type="entry name" value="Composite domain of metallo-dependent hydrolases"/>
    <property type="match status" value="1"/>
</dbReference>
<dbReference type="Gene3D" id="1.20.58.520">
    <property type="entry name" value="Amidohydrolase"/>
    <property type="match status" value="1"/>
</dbReference>